<keyword evidence="1" id="KW-0472">Membrane</keyword>
<dbReference type="Proteomes" id="UP000006272">
    <property type="component" value="Unassembled WGS sequence"/>
</dbReference>
<dbReference type="AlphaFoldDB" id="K6GVN3"/>
<reference evidence="2 3" key="1">
    <citation type="submission" date="2012-07" db="EMBL/GenBank/DDBJ databases">
        <title>Draft genome sequence of Desulfovibrio magneticus str. Maddingley MBC34 obtained from a metagenomic sequence of a methanogenic enrichment isolated from coal-seam formation water in Victoria, Australia.</title>
        <authorList>
            <person name="Greenfield P."/>
            <person name="Hendry P."/>
            <person name="Li D."/>
            <person name="Rosewarne C.P."/>
            <person name="Tran-Dinh N."/>
            <person name="Elbourne L.D.H."/>
            <person name="Paulsen I.T."/>
            <person name="Midgley D.J."/>
        </authorList>
    </citation>
    <scope>NUCLEOTIDE SEQUENCE [LARGE SCALE GENOMIC DNA]</scope>
    <source>
        <strain evidence="3">Maddingley MBC34</strain>
    </source>
</reference>
<dbReference type="EMBL" id="ALAO01000030">
    <property type="protein sequence ID" value="EKO40986.1"/>
    <property type="molecule type" value="Genomic_DNA"/>
</dbReference>
<name>K6GVN3_9BACT</name>
<keyword evidence="1" id="KW-0812">Transmembrane</keyword>
<evidence type="ECO:0000256" key="1">
    <source>
        <dbReference type="SAM" id="Phobius"/>
    </source>
</evidence>
<evidence type="ECO:0000313" key="3">
    <source>
        <dbReference type="Proteomes" id="UP000006272"/>
    </source>
</evidence>
<protein>
    <submittedName>
        <fullName evidence="2">Uncharacterized protein</fullName>
    </submittedName>
</protein>
<evidence type="ECO:0000313" key="2">
    <source>
        <dbReference type="EMBL" id="EKO40986.1"/>
    </source>
</evidence>
<proteinExistence type="predicted"/>
<accession>K6GVN3</accession>
<keyword evidence="1" id="KW-1133">Transmembrane helix</keyword>
<comment type="caution">
    <text evidence="2">The sequence shown here is derived from an EMBL/GenBank/DDBJ whole genome shotgun (WGS) entry which is preliminary data.</text>
</comment>
<feature type="transmembrane region" description="Helical" evidence="1">
    <location>
        <begin position="24"/>
        <end position="49"/>
    </location>
</feature>
<sequence>MNHVERVHFSMGHIAFVTPACQTYLLVFAVFMVVYLLLLLGYVSLFLGFF</sequence>
<organism evidence="2 3">
    <name type="scientific">Solidesulfovibrio magneticus str. Maddingley MBC34</name>
    <dbReference type="NCBI Taxonomy" id="1206767"/>
    <lineage>
        <taxon>Bacteria</taxon>
        <taxon>Pseudomonadati</taxon>
        <taxon>Thermodesulfobacteriota</taxon>
        <taxon>Desulfovibrionia</taxon>
        <taxon>Desulfovibrionales</taxon>
        <taxon>Desulfovibrionaceae</taxon>
        <taxon>Solidesulfovibrio</taxon>
    </lineage>
</organism>
<gene>
    <name evidence="2" type="ORF">B193_0277</name>
</gene>